<feature type="compositionally biased region" description="Polar residues" evidence="1">
    <location>
        <begin position="195"/>
        <end position="205"/>
    </location>
</feature>
<evidence type="ECO:0000256" key="1">
    <source>
        <dbReference type="SAM" id="MobiDB-lite"/>
    </source>
</evidence>
<reference evidence="2 3" key="1">
    <citation type="submission" date="2018-11" db="EMBL/GenBank/DDBJ databases">
        <authorList>
            <consortium name="Pathogen Informatics"/>
        </authorList>
    </citation>
    <scope>NUCLEOTIDE SEQUENCE [LARGE SCALE GENOMIC DNA]</scope>
</reference>
<keyword evidence="3" id="KW-1185">Reference proteome</keyword>
<dbReference type="Proteomes" id="UP000270924">
    <property type="component" value="Unassembled WGS sequence"/>
</dbReference>
<dbReference type="AlphaFoldDB" id="A0A3P7DBI6"/>
<evidence type="ECO:0000313" key="3">
    <source>
        <dbReference type="Proteomes" id="UP000270924"/>
    </source>
</evidence>
<feature type="compositionally biased region" description="Basic and acidic residues" evidence="1">
    <location>
        <begin position="9"/>
        <end position="19"/>
    </location>
</feature>
<organism evidence="2 3">
    <name type="scientific">Wuchereria bancrofti</name>
    <dbReference type="NCBI Taxonomy" id="6293"/>
    <lineage>
        <taxon>Eukaryota</taxon>
        <taxon>Metazoa</taxon>
        <taxon>Ecdysozoa</taxon>
        <taxon>Nematoda</taxon>
        <taxon>Chromadorea</taxon>
        <taxon>Rhabditida</taxon>
        <taxon>Spirurina</taxon>
        <taxon>Spiruromorpha</taxon>
        <taxon>Filarioidea</taxon>
        <taxon>Onchocercidae</taxon>
        <taxon>Wuchereria</taxon>
    </lineage>
</organism>
<protein>
    <submittedName>
        <fullName evidence="2">Uncharacterized protein</fullName>
    </submittedName>
</protein>
<dbReference type="FunCoup" id="A0A3P7DBI6">
    <property type="interactions" value="73"/>
</dbReference>
<sequence>MKQASNKKAIYDHNFRESKQSVIKRKPVKMMTKPPMRPSTIPPKVSLSSVVHDMPNPVKRRRRPMKSGNWFDQSPNVFSFTTPQYQHIQNTYPLSPEIPLLPLYVPYPVSVPFMPEPLFQSINHQSLILPTSTVSTAVTATRSTATLPLPVFPTLATHPEFQNLIAISKKLKQKMVNSKKRYNCEEDFDDDDNSRNTSCSKNNEDSITSVLPKYVEYREDELIDGKIPMEDSRKSC</sequence>
<dbReference type="OMA" id="FRESKQS"/>
<name>A0A3P7DBI6_WUCBA</name>
<dbReference type="EMBL" id="UYWW01000040">
    <property type="protein sequence ID" value="VDM06941.1"/>
    <property type="molecule type" value="Genomic_DNA"/>
</dbReference>
<proteinExistence type="predicted"/>
<gene>
    <name evidence="2" type="ORF">WBA_LOCUS327</name>
</gene>
<accession>A0A3P7DBI6</accession>
<dbReference type="OrthoDB" id="10383534at2759"/>
<feature type="region of interest" description="Disordered" evidence="1">
    <location>
        <begin position="1"/>
        <end position="68"/>
    </location>
</feature>
<evidence type="ECO:0000313" key="2">
    <source>
        <dbReference type="EMBL" id="VDM06941.1"/>
    </source>
</evidence>
<dbReference type="InParanoid" id="A0A3P7DBI6"/>
<feature type="region of interest" description="Disordered" evidence="1">
    <location>
        <begin position="184"/>
        <end position="205"/>
    </location>
</feature>